<comment type="caution">
    <text evidence="3">The sequence shown here is derived from an EMBL/GenBank/DDBJ whole genome shotgun (WGS) entry which is preliminary data.</text>
</comment>
<feature type="region of interest" description="Disordered" evidence="1">
    <location>
        <begin position="826"/>
        <end position="907"/>
    </location>
</feature>
<feature type="transmembrane region" description="Helical" evidence="2">
    <location>
        <begin position="490"/>
        <end position="509"/>
    </location>
</feature>
<protein>
    <submittedName>
        <fullName evidence="3">Uncharacterized protein</fullName>
    </submittedName>
</protein>
<proteinExistence type="predicted"/>
<evidence type="ECO:0000256" key="2">
    <source>
        <dbReference type="SAM" id="Phobius"/>
    </source>
</evidence>
<feature type="transmembrane region" description="Helical" evidence="2">
    <location>
        <begin position="626"/>
        <end position="646"/>
    </location>
</feature>
<feature type="compositionally biased region" description="Low complexity" evidence="1">
    <location>
        <begin position="29"/>
        <end position="39"/>
    </location>
</feature>
<evidence type="ECO:0000313" key="4">
    <source>
        <dbReference type="Proteomes" id="UP000186817"/>
    </source>
</evidence>
<feature type="compositionally biased region" description="Low complexity" evidence="1">
    <location>
        <begin position="231"/>
        <end position="241"/>
    </location>
</feature>
<keyword evidence="2" id="KW-1133">Transmembrane helix</keyword>
<feature type="transmembrane region" description="Helical" evidence="2">
    <location>
        <begin position="463"/>
        <end position="484"/>
    </location>
</feature>
<feature type="region of interest" description="Disordered" evidence="1">
    <location>
        <begin position="1"/>
        <end position="149"/>
    </location>
</feature>
<keyword evidence="4" id="KW-1185">Reference proteome</keyword>
<dbReference type="OrthoDB" id="6779347at2759"/>
<keyword evidence="2" id="KW-0812">Transmembrane</keyword>
<dbReference type="EMBL" id="LSRX01000679">
    <property type="protein sequence ID" value="OLP91102.1"/>
    <property type="molecule type" value="Genomic_DNA"/>
</dbReference>
<evidence type="ECO:0000313" key="3">
    <source>
        <dbReference type="EMBL" id="OLP91102.1"/>
    </source>
</evidence>
<name>A0A1Q9D7B0_SYMMI</name>
<organism evidence="3 4">
    <name type="scientific">Symbiodinium microadriaticum</name>
    <name type="common">Dinoflagellate</name>
    <name type="synonym">Zooxanthella microadriatica</name>
    <dbReference type="NCBI Taxonomy" id="2951"/>
    <lineage>
        <taxon>Eukaryota</taxon>
        <taxon>Sar</taxon>
        <taxon>Alveolata</taxon>
        <taxon>Dinophyceae</taxon>
        <taxon>Suessiales</taxon>
        <taxon>Symbiodiniaceae</taxon>
        <taxon>Symbiodinium</taxon>
    </lineage>
</organism>
<feature type="compositionally biased region" description="Acidic residues" evidence="1">
    <location>
        <begin position="183"/>
        <end position="192"/>
    </location>
</feature>
<reference evidence="3 4" key="1">
    <citation type="submission" date="2016-02" db="EMBL/GenBank/DDBJ databases">
        <title>Genome analysis of coral dinoflagellate symbionts highlights evolutionary adaptations to a symbiotic lifestyle.</title>
        <authorList>
            <person name="Aranda M."/>
            <person name="Li Y."/>
            <person name="Liew Y.J."/>
            <person name="Baumgarten S."/>
            <person name="Simakov O."/>
            <person name="Wilson M."/>
            <person name="Piel J."/>
            <person name="Ashoor H."/>
            <person name="Bougouffa S."/>
            <person name="Bajic V.B."/>
            <person name="Ryu T."/>
            <person name="Ravasi T."/>
            <person name="Bayer T."/>
            <person name="Micklem G."/>
            <person name="Kim H."/>
            <person name="Bhak J."/>
            <person name="Lajeunesse T.C."/>
            <person name="Voolstra C.R."/>
        </authorList>
    </citation>
    <scope>NUCLEOTIDE SEQUENCE [LARGE SCALE GENOMIC DNA]</scope>
    <source>
        <strain evidence="3 4">CCMP2467</strain>
    </source>
</reference>
<accession>A0A1Q9D7B0</accession>
<feature type="region of interest" description="Disordered" evidence="1">
    <location>
        <begin position="955"/>
        <end position="979"/>
    </location>
</feature>
<sequence>MDASRPQQRKKQSRSAEHPLTIAVRPSTAVPAADPAAANEDAEPGVGLISPEPEDGKEEHSPLPVPPGVETPASPATPPELQSPGPEDENGTPGGAFPHNRPTSWVEVEGETMEDLQRELEVVTCPKPCISTETQTEDPPEEVPEDCADRWFSGFVDAVPARSSQPAKVATDLNAEAASSSDSDSDSSDNDEVTCKPERQIRRRSDGSLSRDRRDGPQEPEAKNATAEPESSSSSSSSSSSRGIQFPILAKTLLAEPLRKLRVQSERILPAIVTVHVLLLAALHSSYVGQASCLPEVLQRAGLWNDTASRPYLPEDTLLYLTITLGDGVTGLTIVEATNRSSTNPLRLEDASDVFGTYRFALDREIVQMRKPVFDKHNFLVRNVSLAQACLAPLTPLADALHFFNAWDGLVINELAYSLRSRGYLERMDGDEVLEAWAWTKEQVEAPNPEQGRSLLASLFRKLLILLGSVVSFALISAVTGLFIRIAVHGSAVLMFPLALVAQTMGLSSSRMSINVLSRSFPWIGVHVDVLRRGSRPVWPLLRSHMAFLLVQSFAYLSCNLAWRFLLYRKSSPEGFEENIFSLCSLLELFNLIFVRSPSSAALYPKVASACVIYLHFYIFCSLYPFHGLAFLTCVGACAYVMVYCLNHFEEPALRADPFNNTTPTVAHPRALYLPLLSPSWTIEAAPLWTMFYPPENASTFPEVALASDNELLLQTRKQQRPKVQLLPARCQWIRAVALFRTTPMFSDLTECVGSEIRQAWGNSEMYRGLSNRYRNVVPLPNGTSRTTDGVSGPHAVAPCSAENGTAWEASIRHLNGSARASWSSSAEAPIVPESSQSPLLTAPAHPAPPRASSKDEWQMAAQDGKSQHEQESFTTKASASEGPISAEADSAEQKARGPPQPARTLPADFLLGRSKNNEELFRVACSGAQRLAGEIAEAEQRALRMAREVIDEMRSPFSKARPEPAATDKPPSTTWEDVALPGRTSASAAVEADPLESDAVPKPSEAAEAARASGCAWWHADADSCCNIPAQEQMRSCTSASALRRAMLARPKRSRTGLGLLLAAAVCLLGGESASGVGFSVVRPANPARETPCLRTRHGRRSCAAPMQVIKAEGSGIGSVLRGFLRRALTVLSMLTALTWWGRSTSKVLKAAPVESSESNDWEPEISAPVAVRSVQVPVQVQETPAQKVAEMNQVAEVTNVDTTPVAAVASEEVLTDPVVPGMAKANLVVNVETVPGKAQTPHADAKMQQSDQQVLENLCGDGWSCSPIDAEKGLFQITLPAVRYELPMGVVSIPAPLFHAQARGSEVQSGDYSERLVADIVLQNGDKMLCVELGFPFNSKFTISAAGWARCRVGQEPGSVICKASVEMGLQVPKVPGLTSILQFFVKSYANKSAHDCAVSLSKPPGL</sequence>
<feature type="compositionally biased region" description="Basic and acidic residues" evidence="1">
    <location>
        <begin position="193"/>
        <end position="222"/>
    </location>
</feature>
<dbReference type="Proteomes" id="UP000186817">
    <property type="component" value="Unassembled WGS sequence"/>
</dbReference>
<feature type="transmembrane region" description="Helical" evidence="2">
    <location>
        <begin position="546"/>
        <end position="567"/>
    </location>
</feature>
<evidence type="ECO:0000256" key="1">
    <source>
        <dbReference type="SAM" id="MobiDB-lite"/>
    </source>
</evidence>
<keyword evidence="2" id="KW-0472">Membrane</keyword>
<feature type="compositionally biased region" description="Acidic residues" evidence="1">
    <location>
        <begin position="135"/>
        <end position="146"/>
    </location>
</feature>
<gene>
    <name evidence="3" type="ORF">AK812_SmicGene27229</name>
</gene>
<feature type="region of interest" description="Disordered" evidence="1">
    <location>
        <begin position="161"/>
        <end position="242"/>
    </location>
</feature>